<name>A0ABY1N2S2_9ACTN</name>
<dbReference type="Gene3D" id="1.10.10.60">
    <property type="entry name" value="Homeodomain-like"/>
    <property type="match status" value="1"/>
</dbReference>
<protein>
    <submittedName>
        <fullName evidence="6">Transcriptional regulator, TetR family</fullName>
    </submittedName>
</protein>
<evidence type="ECO:0000256" key="2">
    <source>
        <dbReference type="ARBA" id="ARBA00023125"/>
    </source>
</evidence>
<dbReference type="InterPro" id="IPR036271">
    <property type="entry name" value="Tet_transcr_reg_TetR-rel_C_sf"/>
</dbReference>
<organism evidence="6 7">
    <name type="scientific">Dietzia kunjamensis subsp. schimae</name>
    <dbReference type="NCBI Taxonomy" id="498198"/>
    <lineage>
        <taxon>Bacteria</taxon>
        <taxon>Bacillati</taxon>
        <taxon>Actinomycetota</taxon>
        <taxon>Actinomycetes</taxon>
        <taxon>Mycobacteriales</taxon>
        <taxon>Dietziaceae</taxon>
        <taxon>Dietzia</taxon>
    </lineage>
</organism>
<evidence type="ECO:0000256" key="4">
    <source>
        <dbReference type="PROSITE-ProRule" id="PRU00335"/>
    </source>
</evidence>
<feature type="domain" description="HTH tetR-type" evidence="5">
    <location>
        <begin position="20"/>
        <end position="80"/>
    </location>
</feature>
<dbReference type="InterPro" id="IPR004111">
    <property type="entry name" value="Repressor_TetR_C"/>
</dbReference>
<evidence type="ECO:0000313" key="6">
    <source>
        <dbReference type="EMBL" id="SMO79894.1"/>
    </source>
</evidence>
<evidence type="ECO:0000313" key="7">
    <source>
        <dbReference type="Proteomes" id="UP000315460"/>
    </source>
</evidence>
<evidence type="ECO:0000259" key="5">
    <source>
        <dbReference type="PROSITE" id="PS50977"/>
    </source>
</evidence>
<accession>A0ABY1N2S2</accession>
<comment type="caution">
    <text evidence="6">The sequence shown here is derived from an EMBL/GenBank/DDBJ whole genome shotgun (WGS) entry which is preliminary data.</text>
</comment>
<dbReference type="InterPro" id="IPR009057">
    <property type="entry name" value="Homeodomain-like_sf"/>
</dbReference>
<keyword evidence="3" id="KW-0804">Transcription</keyword>
<dbReference type="RefSeq" id="WP_154830487.1">
    <property type="nucleotide sequence ID" value="NZ_BAAAQH010000008.1"/>
</dbReference>
<dbReference type="Pfam" id="PF00440">
    <property type="entry name" value="TetR_N"/>
    <property type="match status" value="1"/>
</dbReference>
<evidence type="ECO:0000256" key="1">
    <source>
        <dbReference type="ARBA" id="ARBA00023015"/>
    </source>
</evidence>
<dbReference type="PANTHER" id="PTHR30055:SF151">
    <property type="entry name" value="TRANSCRIPTIONAL REGULATORY PROTEIN"/>
    <property type="match status" value="1"/>
</dbReference>
<proteinExistence type="predicted"/>
<dbReference type="EMBL" id="FXTG01000006">
    <property type="protein sequence ID" value="SMO79894.1"/>
    <property type="molecule type" value="Genomic_DNA"/>
</dbReference>
<keyword evidence="7" id="KW-1185">Reference proteome</keyword>
<feature type="DNA-binding region" description="H-T-H motif" evidence="4">
    <location>
        <begin position="43"/>
        <end position="62"/>
    </location>
</feature>
<reference evidence="6 7" key="1">
    <citation type="submission" date="2017-05" db="EMBL/GenBank/DDBJ databases">
        <authorList>
            <person name="Varghese N."/>
            <person name="Submissions S."/>
        </authorList>
    </citation>
    <scope>NUCLEOTIDE SEQUENCE [LARGE SCALE GENOMIC DNA]</scope>
    <source>
        <strain evidence="6 7">DSM 45139</strain>
    </source>
</reference>
<dbReference type="PANTHER" id="PTHR30055">
    <property type="entry name" value="HTH-TYPE TRANSCRIPTIONAL REGULATOR RUTR"/>
    <property type="match status" value="1"/>
</dbReference>
<dbReference type="InterPro" id="IPR050109">
    <property type="entry name" value="HTH-type_TetR-like_transc_reg"/>
</dbReference>
<dbReference type="SUPFAM" id="SSF46689">
    <property type="entry name" value="Homeodomain-like"/>
    <property type="match status" value="1"/>
</dbReference>
<dbReference type="Gene3D" id="1.10.357.10">
    <property type="entry name" value="Tetracycline Repressor, domain 2"/>
    <property type="match status" value="1"/>
</dbReference>
<gene>
    <name evidence="6" type="ORF">SAMN06265174_106127</name>
</gene>
<dbReference type="PROSITE" id="PS50977">
    <property type="entry name" value="HTH_TETR_2"/>
    <property type="match status" value="1"/>
</dbReference>
<keyword evidence="1" id="KW-0805">Transcription regulation</keyword>
<dbReference type="InterPro" id="IPR001647">
    <property type="entry name" value="HTH_TetR"/>
</dbReference>
<sequence length="219" mass="23470">MARDVVWLASADPGVGRPPKHSLSDITLAAVTIADRDGLVAMTMRTVASELGTAASSLYRYVSSRDDLIDLMVDHVAGEYTLTPPTGDRLEQVVTLAAQGVEIHRRHLWLTDVRDTPVPGPNGLAFNDHVMSLLDQLPVSDGRKLTAFAVVNALISAFSRAGAVSTSPERQESRAQYLAQVIADGRYPHLASLAVGAAAEPDDVFPDVIRGVLRGLLEH</sequence>
<evidence type="ECO:0000256" key="3">
    <source>
        <dbReference type="ARBA" id="ARBA00023163"/>
    </source>
</evidence>
<dbReference type="Proteomes" id="UP000315460">
    <property type="component" value="Unassembled WGS sequence"/>
</dbReference>
<keyword evidence="2 4" id="KW-0238">DNA-binding</keyword>
<dbReference type="SUPFAM" id="SSF48498">
    <property type="entry name" value="Tetracyclin repressor-like, C-terminal domain"/>
    <property type="match status" value="1"/>
</dbReference>
<dbReference type="Pfam" id="PF02909">
    <property type="entry name" value="TetR_C_1"/>
    <property type="match status" value="1"/>
</dbReference>